<keyword evidence="5" id="KW-0560">Oxidoreductase</keyword>
<dbReference type="Proteomes" id="UP000288805">
    <property type="component" value="Unassembled WGS sequence"/>
</dbReference>
<dbReference type="SUPFAM" id="SSF48264">
    <property type="entry name" value="Cytochrome P450"/>
    <property type="match status" value="1"/>
</dbReference>
<dbReference type="InterPro" id="IPR001128">
    <property type="entry name" value="Cyt_P450"/>
</dbReference>
<protein>
    <submittedName>
        <fullName evidence="7">Cytochrome P450 71B35</fullName>
    </submittedName>
</protein>
<evidence type="ECO:0000256" key="2">
    <source>
        <dbReference type="ARBA" id="ARBA00010617"/>
    </source>
</evidence>
<evidence type="ECO:0000313" key="7">
    <source>
        <dbReference type="EMBL" id="RVX04448.1"/>
    </source>
</evidence>
<dbReference type="Pfam" id="PF00067">
    <property type="entry name" value="p450"/>
    <property type="match status" value="1"/>
</dbReference>
<organism evidence="7 8">
    <name type="scientific">Vitis vinifera</name>
    <name type="common">Grape</name>
    <dbReference type="NCBI Taxonomy" id="29760"/>
    <lineage>
        <taxon>Eukaryota</taxon>
        <taxon>Viridiplantae</taxon>
        <taxon>Streptophyta</taxon>
        <taxon>Embryophyta</taxon>
        <taxon>Tracheophyta</taxon>
        <taxon>Spermatophyta</taxon>
        <taxon>Magnoliopsida</taxon>
        <taxon>eudicotyledons</taxon>
        <taxon>Gunneridae</taxon>
        <taxon>Pentapetalae</taxon>
        <taxon>rosids</taxon>
        <taxon>Vitales</taxon>
        <taxon>Vitaceae</taxon>
        <taxon>Viteae</taxon>
        <taxon>Vitis</taxon>
    </lineage>
</organism>
<keyword evidence="6" id="KW-0472">Membrane</keyword>
<evidence type="ECO:0000256" key="3">
    <source>
        <dbReference type="ARBA" id="ARBA00022692"/>
    </source>
</evidence>
<reference evidence="7 8" key="1">
    <citation type="journal article" date="2018" name="PLoS Genet.">
        <title>Population sequencing reveals clonal diversity and ancestral inbreeding in the grapevine cultivar Chardonnay.</title>
        <authorList>
            <person name="Roach M.J."/>
            <person name="Johnson D.L."/>
            <person name="Bohlmann J."/>
            <person name="van Vuuren H.J."/>
            <person name="Jones S.J."/>
            <person name="Pretorius I.S."/>
            <person name="Schmidt S.A."/>
            <person name="Borneman A.R."/>
        </authorList>
    </citation>
    <scope>NUCLEOTIDE SEQUENCE [LARGE SCALE GENOMIC DNA]</scope>
    <source>
        <strain evidence="8">cv. Chardonnay</strain>
        <tissue evidence="7">Leaf</tissue>
    </source>
</reference>
<evidence type="ECO:0000256" key="4">
    <source>
        <dbReference type="ARBA" id="ARBA00022989"/>
    </source>
</evidence>
<evidence type="ECO:0000256" key="5">
    <source>
        <dbReference type="ARBA" id="ARBA00023002"/>
    </source>
</evidence>
<dbReference type="Gene3D" id="1.10.630.10">
    <property type="entry name" value="Cytochrome P450"/>
    <property type="match status" value="1"/>
</dbReference>
<keyword evidence="3" id="KW-0812">Transmembrane</keyword>
<dbReference type="GO" id="GO:0020037">
    <property type="term" value="F:heme binding"/>
    <property type="evidence" value="ECO:0007669"/>
    <property type="project" value="InterPro"/>
</dbReference>
<dbReference type="GO" id="GO:0016020">
    <property type="term" value="C:membrane"/>
    <property type="evidence" value="ECO:0007669"/>
    <property type="project" value="UniProtKB-SubCell"/>
</dbReference>
<dbReference type="InterPro" id="IPR050193">
    <property type="entry name" value="Cytochrome_P450_71"/>
</dbReference>
<comment type="similarity">
    <text evidence="2">Belongs to the cytochrome P450 family.</text>
</comment>
<gene>
    <name evidence="7" type="primary">CYP71B35_2</name>
    <name evidence="7" type="ORF">CK203_018416</name>
</gene>
<dbReference type="PANTHER" id="PTHR47956">
    <property type="entry name" value="CYTOCHROME P450 71B11-RELATED"/>
    <property type="match status" value="1"/>
</dbReference>
<name>A0A438J673_VITVI</name>
<comment type="subcellular location">
    <subcellularLocation>
        <location evidence="1">Membrane</location>
        <topology evidence="1">Single-pass membrane protein</topology>
    </subcellularLocation>
</comment>
<comment type="caution">
    <text evidence="7">The sequence shown here is derived from an EMBL/GenBank/DDBJ whole genome shotgun (WGS) entry which is preliminary data.</text>
</comment>
<dbReference type="EMBL" id="QGNW01000061">
    <property type="protein sequence ID" value="RVX04448.1"/>
    <property type="molecule type" value="Genomic_DNA"/>
</dbReference>
<evidence type="ECO:0000256" key="1">
    <source>
        <dbReference type="ARBA" id="ARBA00004167"/>
    </source>
</evidence>
<proteinExistence type="inferred from homology"/>
<dbReference type="GO" id="GO:0004497">
    <property type="term" value="F:monooxygenase activity"/>
    <property type="evidence" value="ECO:0007669"/>
    <property type="project" value="InterPro"/>
</dbReference>
<dbReference type="GO" id="GO:0005506">
    <property type="term" value="F:iron ion binding"/>
    <property type="evidence" value="ECO:0007669"/>
    <property type="project" value="InterPro"/>
</dbReference>
<dbReference type="PANTHER" id="PTHR47956:SF5">
    <property type="entry name" value="CYTOCHROME P450 71B25-RELATED"/>
    <property type="match status" value="1"/>
</dbReference>
<evidence type="ECO:0000313" key="8">
    <source>
        <dbReference type="Proteomes" id="UP000288805"/>
    </source>
</evidence>
<dbReference type="AlphaFoldDB" id="A0A438J673"/>
<dbReference type="InterPro" id="IPR036396">
    <property type="entry name" value="Cyt_P450_sf"/>
</dbReference>
<keyword evidence="4" id="KW-1133">Transmembrane helix</keyword>
<dbReference type="GO" id="GO:0016705">
    <property type="term" value="F:oxidoreductase activity, acting on paired donors, with incorporation or reduction of molecular oxygen"/>
    <property type="evidence" value="ECO:0007669"/>
    <property type="project" value="InterPro"/>
</dbReference>
<evidence type="ECO:0000256" key="6">
    <source>
        <dbReference type="ARBA" id="ARBA00023136"/>
    </source>
</evidence>
<accession>A0A438J673</accession>
<sequence>MAELARNPRVMKKAQAEVRSVMGNKGKVTESDLDQLLYLKLVVKEIFRLHPPGPLLLPRETMSHFQMNGYHIHPKTRVHVNVNILSYCLLGQGEECVRRSTWGLQWWSSHLLISFITSIGNCPME</sequence>